<dbReference type="GO" id="GO:0016874">
    <property type="term" value="F:ligase activity"/>
    <property type="evidence" value="ECO:0007669"/>
    <property type="project" value="UniProtKB-KW"/>
</dbReference>
<dbReference type="OrthoDB" id="9788148at2"/>
<keyword evidence="3" id="KW-1185">Reference proteome</keyword>
<dbReference type="RefSeq" id="WP_122151345.1">
    <property type="nucleotide sequence ID" value="NZ_RFFI01000212.1"/>
</dbReference>
<dbReference type="InterPro" id="IPR004143">
    <property type="entry name" value="BPL_LPL_catalytic"/>
</dbReference>
<protein>
    <submittedName>
        <fullName evidence="2">Lipoate--protein ligase family protein</fullName>
    </submittedName>
</protein>
<dbReference type="Gene3D" id="3.30.930.10">
    <property type="entry name" value="Bira Bifunctional Protein, Domain 2"/>
    <property type="match status" value="1"/>
</dbReference>
<evidence type="ECO:0000259" key="1">
    <source>
        <dbReference type="PROSITE" id="PS51733"/>
    </source>
</evidence>
<keyword evidence="2" id="KW-0436">Ligase</keyword>
<dbReference type="PANTHER" id="PTHR43679">
    <property type="entry name" value="OCTANOYLTRANSFERASE LIPM-RELATED"/>
    <property type="match status" value="1"/>
</dbReference>
<evidence type="ECO:0000313" key="3">
    <source>
        <dbReference type="Proteomes" id="UP000269289"/>
    </source>
</evidence>
<name>A0A3M2IMQ7_9CELL</name>
<dbReference type="PANTHER" id="PTHR43679:SF2">
    <property type="entry name" value="OCTANOYL-[GCVH]:PROTEIN N-OCTANOYLTRANSFERASE"/>
    <property type="match status" value="1"/>
</dbReference>
<dbReference type="Proteomes" id="UP000269289">
    <property type="component" value="Unassembled WGS sequence"/>
</dbReference>
<dbReference type="AlphaFoldDB" id="A0A3M2IMQ7"/>
<dbReference type="Pfam" id="PF21948">
    <property type="entry name" value="LplA-B_cat"/>
    <property type="match status" value="1"/>
</dbReference>
<feature type="domain" description="BPL/LPL catalytic" evidence="1">
    <location>
        <begin position="137"/>
        <end position="329"/>
    </location>
</feature>
<evidence type="ECO:0000313" key="2">
    <source>
        <dbReference type="EMBL" id="RMI02439.1"/>
    </source>
</evidence>
<dbReference type="PROSITE" id="PS51733">
    <property type="entry name" value="BPL_LPL_CATALYTIC"/>
    <property type="match status" value="1"/>
</dbReference>
<dbReference type="InterPro" id="IPR045864">
    <property type="entry name" value="aa-tRNA-synth_II/BPL/LPL"/>
</dbReference>
<reference evidence="2 3" key="1">
    <citation type="submission" date="2018-10" db="EMBL/GenBank/DDBJ databases">
        <title>Isolation, diversity and antifungal activity of actinobacteria from wheat.</title>
        <authorList>
            <person name="Han C."/>
        </authorList>
    </citation>
    <scope>NUCLEOTIDE SEQUENCE [LARGE SCALE GENOMIC DNA]</scope>
    <source>
        <strain evidence="2 3">NEAU-YY56</strain>
    </source>
</reference>
<organism evidence="2 3">
    <name type="scientific">Cellulomonas triticagri</name>
    <dbReference type="NCBI Taxonomy" id="2483352"/>
    <lineage>
        <taxon>Bacteria</taxon>
        <taxon>Bacillati</taxon>
        <taxon>Actinomycetota</taxon>
        <taxon>Actinomycetes</taxon>
        <taxon>Micrococcales</taxon>
        <taxon>Cellulomonadaceae</taxon>
        <taxon>Cellulomonas</taxon>
    </lineage>
</organism>
<comment type="caution">
    <text evidence="2">The sequence shown here is derived from an EMBL/GenBank/DDBJ whole genome shotgun (WGS) entry which is preliminary data.</text>
</comment>
<dbReference type="Gene3D" id="3.30.390.50">
    <property type="entry name" value="CO dehydrogenase flavoprotein, C-terminal domain"/>
    <property type="match status" value="1"/>
</dbReference>
<accession>A0A3M2IMQ7</accession>
<dbReference type="CDD" id="cd16443">
    <property type="entry name" value="LplA"/>
    <property type="match status" value="1"/>
</dbReference>
<gene>
    <name evidence="2" type="ORF">EBM89_20100</name>
</gene>
<proteinExistence type="predicted"/>
<dbReference type="InterPro" id="IPR050664">
    <property type="entry name" value="Octanoyltrans_LipM/LipL"/>
</dbReference>
<dbReference type="SUPFAM" id="SSF55681">
    <property type="entry name" value="Class II aaRS and biotin synthetases"/>
    <property type="match status" value="1"/>
</dbReference>
<dbReference type="EMBL" id="RFFI01000212">
    <property type="protein sequence ID" value="RMI02439.1"/>
    <property type="molecule type" value="Genomic_DNA"/>
</dbReference>
<sequence>MRGEYKVPGGKLVAADVEVAGGALTRVSVSGDFFLEPDEALGVIDAALRGQPEGARVPDLTAAVESALARAEADGTLDTPVHMVGFSAESVAIAVRRALGHATSWQDHTFEVIHPGPLPPAVLGALDQVLTEELAAGRRGPTLRFWEWTERAVFIGSFQSLRNEVDPEGVAKHDVTVVRRISGGGAMFMEAGNCITFSLVVPASLVDGLSFEQSYRFLDDWVIGALADVGVTASFSGLNDVASPAGKIAGSAQKRLAGGAVLHHMTMAYDIDADKMLEVLRIGREKLSDKGTASANKRVDPVRSQTGMAREDVIDAFIAHFRSRYRTVDGELRPEELARAEQLVAEKFGNPEWTARVP</sequence>